<dbReference type="EMBL" id="CP042912">
    <property type="protein sequence ID" value="QEG20461.1"/>
    <property type="molecule type" value="Genomic_DNA"/>
</dbReference>
<feature type="chain" id="PRO_5023001011" description="Ice-binding protein C-terminal domain-containing protein" evidence="1">
    <location>
        <begin position="24"/>
        <end position="305"/>
    </location>
</feature>
<sequence length="305" mass="31262" precursor="true">MKKFILVLTTAIAVSFSGGFAIADIAIGGANYDDAETGITSGTPDLANESTGNSSTVMGMFTDQTGAAHNYLAEATVFSGITSYGVTNGGPNNSDENRVEYQASSDRFTFGSGWDSGDGSTGEYVEQCLTVTFDRVSDAADFSVTVSSANTAGEAFESTAVQFIDAGGNLVGNLSYLGFWDTVSSTVNSDVIMNSADVWTAESTSVIDVTTDSDNPFGTSDGANNDATIFASDYISGGVTGYKITRWLEDVATVGGVAGTGTTTTTNFTTSNGAATVSVAAVPEPGAASLIALGLVGFVVRRRRS</sequence>
<protein>
    <recommendedName>
        <fullName evidence="2">Ice-binding protein C-terminal domain-containing protein</fullName>
    </recommendedName>
</protein>
<feature type="domain" description="Ice-binding protein C-terminal" evidence="2">
    <location>
        <begin position="281"/>
        <end position="303"/>
    </location>
</feature>
<reference evidence="3 4" key="1">
    <citation type="submission" date="2019-08" db="EMBL/GenBank/DDBJ databases">
        <title>Deep-cultivation of Planctomycetes and their phenomic and genomic characterization uncovers novel biology.</title>
        <authorList>
            <person name="Wiegand S."/>
            <person name="Jogler M."/>
            <person name="Boedeker C."/>
            <person name="Pinto D."/>
            <person name="Vollmers J."/>
            <person name="Rivas-Marin E."/>
            <person name="Kohn T."/>
            <person name="Peeters S.H."/>
            <person name="Heuer A."/>
            <person name="Rast P."/>
            <person name="Oberbeckmann S."/>
            <person name="Bunk B."/>
            <person name="Jeske O."/>
            <person name="Meyerdierks A."/>
            <person name="Storesund J.E."/>
            <person name="Kallscheuer N."/>
            <person name="Luecker S."/>
            <person name="Lage O.M."/>
            <person name="Pohl T."/>
            <person name="Merkel B.J."/>
            <person name="Hornburger P."/>
            <person name="Mueller R.-W."/>
            <person name="Bruemmer F."/>
            <person name="Labrenz M."/>
            <person name="Spormann A.M."/>
            <person name="Op den Camp H."/>
            <person name="Overmann J."/>
            <person name="Amann R."/>
            <person name="Jetten M.S.M."/>
            <person name="Mascher T."/>
            <person name="Medema M.H."/>
            <person name="Devos D.P."/>
            <person name="Kaster A.-K."/>
            <person name="Ovreas L."/>
            <person name="Rohde M."/>
            <person name="Galperin M.Y."/>
            <person name="Jogler C."/>
        </authorList>
    </citation>
    <scope>NUCLEOTIDE SEQUENCE [LARGE SCALE GENOMIC DNA]</scope>
    <source>
        <strain evidence="3 4">FC18</strain>
    </source>
</reference>
<evidence type="ECO:0000313" key="4">
    <source>
        <dbReference type="Proteomes" id="UP000322214"/>
    </source>
</evidence>
<name>A0A5B9PBF5_9BACT</name>
<dbReference type="AlphaFoldDB" id="A0A5B9PBF5"/>
<dbReference type="Proteomes" id="UP000322214">
    <property type="component" value="Chromosome"/>
</dbReference>
<proteinExistence type="predicted"/>
<dbReference type="InterPro" id="IPR013424">
    <property type="entry name" value="Ice-binding_C"/>
</dbReference>
<evidence type="ECO:0000259" key="2">
    <source>
        <dbReference type="Pfam" id="PF07589"/>
    </source>
</evidence>
<dbReference type="RefSeq" id="WP_075084917.1">
    <property type="nucleotide sequence ID" value="NZ_CP042912.1"/>
</dbReference>
<dbReference type="KEGG" id="mff:MFFC18_03090"/>
<organism evidence="3 4">
    <name type="scientific">Mariniblastus fucicola</name>
    <dbReference type="NCBI Taxonomy" id="980251"/>
    <lineage>
        <taxon>Bacteria</taxon>
        <taxon>Pseudomonadati</taxon>
        <taxon>Planctomycetota</taxon>
        <taxon>Planctomycetia</taxon>
        <taxon>Pirellulales</taxon>
        <taxon>Pirellulaceae</taxon>
        <taxon>Mariniblastus</taxon>
    </lineage>
</organism>
<feature type="signal peptide" evidence="1">
    <location>
        <begin position="1"/>
        <end position="23"/>
    </location>
</feature>
<gene>
    <name evidence="3" type="ORF">MFFC18_03090</name>
</gene>
<keyword evidence="4" id="KW-1185">Reference proteome</keyword>
<evidence type="ECO:0000256" key="1">
    <source>
        <dbReference type="SAM" id="SignalP"/>
    </source>
</evidence>
<dbReference type="NCBIfam" id="TIGR02595">
    <property type="entry name" value="PEP_CTERM"/>
    <property type="match status" value="1"/>
</dbReference>
<accession>A0A5B9PBF5</accession>
<keyword evidence="1" id="KW-0732">Signal</keyword>
<dbReference type="Pfam" id="PF07589">
    <property type="entry name" value="PEP-CTERM"/>
    <property type="match status" value="1"/>
</dbReference>
<evidence type="ECO:0000313" key="3">
    <source>
        <dbReference type="EMBL" id="QEG20461.1"/>
    </source>
</evidence>